<dbReference type="EMBL" id="BMKR01000092">
    <property type="protein sequence ID" value="GGG15397.1"/>
    <property type="molecule type" value="Genomic_DNA"/>
</dbReference>
<feature type="domain" description="AraC effector-binding" evidence="1">
    <location>
        <begin position="2"/>
        <end position="161"/>
    </location>
</feature>
<comment type="caution">
    <text evidence="2">The sequence shown here is derived from an EMBL/GenBank/DDBJ whole genome shotgun (WGS) entry which is preliminary data.</text>
</comment>
<sequence length="166" mass="19538">MVNVRIESKSEFKIYGRRTWVEQDNEMFGQFWEKCRQEGLTELFRNSHNNLEDTVTNSYSIGVSCVEKDPANRSFWFYVAMENDHAPEGWDLEEYTVPASMWAIFENYGETVEALIEAEMVAFGEWLPNSPYVHANVPEIEAYPPHKIDKGNCYEFWLPIKENFDE</sequence>
<dbReference type="Gene3D" id="3.20.80.10">
    <property type="entry name" value="Regulatory factor, effector binding domain"/>
    <property type="match status" value="1"/>
</dbReference>
<dbReference type="RefSeq" id="WP_189032869.1">
    <property type="nucleotide sequence ID" value="NZ_BMKR01000092.1"/>
</dbReference>
<dbReference type="InterPro" id="IPR029442">
    <property type="entry name" value="GyrI-like"/>
</dbReference>
<dbReference type="InterPro" id="IPR010499">
    <property type="entry name" value="AraC_E-bd"/>
</dbReference>
<accession>A0A917FZM5</accession>
<proteinExistence type="predicted"/>
<evidence type="ECO:0000259" key="1">
    <source>
        <dbReference type="SMART" id="SM00871"/>
    </source>
</evidence>
<dbReference type="InterPro" id="IPR011256">
    <property type="entry name" value="Reg_factor_effector_dom_sf"/>
</dbReference>
<dbReference type="Proteomes" id="UP000637643">
    <property type="component" value="Unassembled WGS sequence"/>
</dbReference>
<keyword evidence="3" id="KW-1185">Reference proteome</keyword>
<reference evidence="2" key="1">
    <citation type="journal article" date="2014" name="Int. J. Syst. Evol. Microbiol.">
        <title>Complete genome sequence of Corynebacterium casei LMG S-19264T (=DSM 44701T), isolated from a smear-ripened cheese.</title>
        <authorList>
            <consortium name="US DOE Joint Genome Institute (JGI-PGF)"/>
            <person name="Walter F."/>
            <person name="Albersmeier A."/>
            <person name="Kalinowski J."/>
            <person name="Ruckert C."/>
        </authorList>
    </citation>
    <scope>NUCLEOTIDE SEQUENCE</scope>
    <source>
        <strain evidence="2">CGMCC 1.16134</strain>
    </source>
</reference>
<organism evidence="2 3">
    <name type="scientific">Paenibacillus albidus</name>
    <dbReference type="NCBI Taxonomy" id="2041023"/>
    <lineage>
        <taxon>Bacteria</taxon>
        <taxon>Bacillati</taxon>
        <taxon>Bacillota</taxon>
        <taxon>Bacilli</taxon>
        <taxon>Bacillales</taxon>
        <taxon>Paenibacillaceae</taxon>
        <taxon>Paenibacillus</taxon>
    </lineage>
</organism>
<dbReference type="AlphaFoldDB" id="A0A917FZM5"/>
<evidence type="ECO:0000313" key="2">
    <source>
        <dbReference type="EMBL" id="GGG15397.1"/>
    </source>
</evidence>
<dbReference type="SMART" id="SM00871">
    <property type="entry name" value="AraC_E_bind"/>
    <property type="match status" value="1"/>
</dbReference>
<gene>
    <name evidence="2" type="ORF">GCM10010912_69800</name>
</gene>
<name>A0A917FZM5_9BACL</name>
<dbReference type="Pfam" id="PF06445">
    <property type="entry name" value="GyrI-like"/>
    <property type="match status" value="1"/>
</dbReference>
<reference evidence="2" key="2">
    <citation type="submission" date="2020-09" db="EMBL/GenBank/DDBJ databases">
        <authorList>
            <person name="Sun Q."/>
            <person name="Zhou Y."/>
        </authorList>
    </citation>
    <scope>NUCLEOTIDE SEQUENCE</scope>
    <source>
        <strain evidence="2">CGMCC 1.16134</strain>
    </source>
</reference>
<protein>
    <recommendedName>
        <fullName evidence="1">AraC effector-binding domain-containing protein</fullName>
    </recommendedName>
</protein>
<dbReference type="SUPFAM" id="SSF55136">
    <property type="entry name" value="Probable bacterial effector-binding domain"/>
    <property type="match status" value="1"/>
</dbReference>
<evidence type="ECO:0000313" key="3">
    <source>
        <dbReference type="Proteomes" id="UP000637643"/>
    </source>
</evidence>